<keyword evidence="3" id="KW-0500">Molybdenum</keyword>
<reference evidence="19 20" key="1">
    <citation type="submission" date="2019-08" db="EMBL/GenBank/DDBJ databases">
        <authorList>
            <person name="Chen S.-C."/>
            <person name="Lai M.-C."/>
            <person name="You Y.-T."/>
        </authorList>
    </citation>
    <scope>NUCLEOTIDE SEQUENCE [LARGE SCALE GENOMIC DNA]</scope>
    <source>
        <strain evidence="19 20">P2F9704a</strain>
    </source>
</reference>
<comment type="similarity">
    <text evidence="6">Belongs to the ABC transporter superfamily. Sulfate/tungstate importer (TC 3.A.1.6) family.</text>
</comment>
<dbReference type="PROSITE" id="PS51866">
    <property type="entry name" value="MOP"/>
    <property type="match status" value="1"/>
</dbReference>
<dbReference type="Pfam" id="PF00005">
    <property type="entry name" value="ABC_tran"/>
    <property type="match status" value="1"/>
</dbReference>
<feature type="domain" description="Mop" evidence="18">
    <location>
        <begin position="284"/>
        <end position="348"/>
    </location>
</feature>
<dbReference type="FunFam" id="3.40.50.300:FF:000042">
    <property type="entry name" value="Maltose/maltodextrin ABC transporter, ATP-binding protein"/>
    <property type="match status" value="1"/>
</dbReference>
<dbReference type="AlphaFoldDB" id="A0ABD4THE4"/>
<dbReference type="NCBIfam" id="NF040840">
    <property type="entry name" value="tungstate_WtpC"/>
    <property type="match status" value="1"/>
</dbReference>
<dbReference type="GO" id="GO:1902495">
    <property type="term" value="C:transmembrane transporter complex"/>
    <property type="evidence" value="ECO:0007669"/>
    <property type="project" value="UniProtKB-ARBA"/>
</dbReference>
<evidence type="ECO:0000256" key="14">
    <source>
        <dbReference type="ARBA" id="ARBA00061029"/>
    </source>
</evidence>
<dbReference type="SUPFAM" id="SSF50331">
    <property type="entry name" value="MOP-like"/>
    <property type="match status" value="1"/>
</dbReference>
<dbReference type="PROSITE" id="PS00211">
    <property type="entry name" value="ABC_TRANSPORTER_1"/>
    <property type="match status" value="1"/>
</dbReference>
<dbReference type="InterPro" id="IPR050093">
    <property type="entry name" value="ABC_SmlMolc_Importer"/>
</dbReference>
<comment type="function">
    <text evidence="13">Part of the ABC transporter complex XacGHIJK involved in the uptake of xylose and arabinose. Responsible for energy coupling to the transport system.</text>
</comment>
<evidence type="ECO:0000259" key="18">
    <source>
        <dbReference type="PROSITE" id="PS51866"/>
    </source>
</evidence>
<keyword evidence="2" id="KW-0813">Transport</keyword>
<accession>A0ABD4THE4</accession>
<evidence type="ECO:0000256" key="9">
    <source>
        <dbReference type="ARBA" id="ARBA00041133"/>
    </source>
</evidence>
<dbReference type="GO" id="GO:0005886">
    <property type="term" value="C:plasma membrane"/>
    <property type="evidence" value="ECO:0007669"/>
    <property type="project" value="UniProtKB-SubCell"/>
</dbReference>
<evidence type="ECO:0000256" key="4">
    <source>
        <dbReference type="ARBA" id="ARBA00022741"/>
    </source>
</evidence>
<comment type="similarity">
    <text evidence="14">Belongs to the ABC transporter superfamily. Carbohydrate uptake transporter-1 (CUT1) (TC 3.A.1.1) family.</text>
</comment>
<comment type="catalytic activity">
    <reaction evidence="11">
        <text>D-xylose(out) + ATP + H2O = D-xylose(in) + ADP + phosphate + H(+)</text>
        <dbReference type="Rhea" id="RHEA:29899"/>
        <dbReference type="ChEBI" id="CHEBI:15377"/>
        <dbReference type="ChEBI" id="CHEBI:15378"/>
        <dbReference type="ChEBI" id="CHEBI:30616"/>
        <dbReference type="ChEBI" id="CHEBI:43474"/>
        <dbReference type="ChEBI" id="CHEBI:53455"/>
        <dbReference type="ChEBI" id="CHEBI:456216"/>
        <dbReference type="EC" id="7.5.2.13"/>
    </reaction>
    <physiologicalReaction direction="left-to-right" evidence="11">
        <dbReference type="Rhea" id="RHEA:29900"/>
    </physiologicalReaction>
</comment>
<comment type="caution">
    <text evidence="19">The sequence shown here is derived from an EMBL/GenBank/DDBJ whole genome shotgun (WGS) entry which is preliminary data.</text>
</comment>
<dbReference type="EMBL" id="VOTZ01000008">
    <property type="protein sequence ID" value="MCQ1538369.1"/>
    <property type="molecule type" value="Genomic_DNA"/>
</dbReference>
<sequence>MLQIQNISKDMGEFFLDSVSLDISKGEYMVIIGPTGAGKTILLETVAGIYEPDGGSIHLDGNDITRAPPKERNITMVYQDYMLFPHLTVEENIGFGLKSKKVPSDEIHEAVQRYAEMLHIAHLLHRYPDTLSGGEQQRAAIARAMVMNPWALLLDEPLSALDSKTRENLRKELKDIHEITKTTIIHITHNFEEVFDLADRVAIMNEGKIVQVGAPDEIFRRPKNHFVAEFVGATNVFKGISTSENGIASIKIGDIIIRAHSEIEGDAYISVRPEEILISTAPLASPIRNAFPGKISDIRHCGAMIRLNIDIGVTFVVALTRQGFEEAELGIGDCVYIAFKATSVHLFPGKSTTE</sequence>
<dbReference type="InterPro" id="IPR004606">
    <property type="entry name" value="Mop_domain"/>
</dbReference>
<dbReference type="InterPro" id="IPR003593">
    <property type="entry name" value="AAA+_ATPase"/>
</dbReference>
<keyword evidence="5 19" id="KW-0067">ATP-binding</keyword>
<dbReference type="SUPFAM" id="SSF52540">
    <property type="entry name" value="P-loop containing nucleoside triphosphate hydrolases"/>
    <property type="match status" value="1"/>
</dbReference>
<name>A0ABD4THE4_9EURY</name>
<evidence type="ECO:0000256" key="16">
    <source>
        <dbReference type="ARBA" id="ARBA00066315"/>
    </source>
</evidence>
<evidence type="ECO:0000256" key="6">
    <source>
        <dbReference type="ARBA" id="ARBA00038307"/>
    </source>
</evidence>
<dbReference type="InterPro" id="IPR053428">
    <property type="entry name" value="Molybdate/tungstate_ABC-ATPase"/>
</dbReference>
<comment type="subunit">
    <text evidence="7">The complex is composed of two ATP-binding proteins (WtpC), two transmembrane proteins (WtpB) and a solute-binding protein (WtpA).</text>
</comment>
<evidence type="ECO:0000256" key="2">
    <source>
        <dbReference type="ARBA" id="ARBA00022448"/>
    </source>
</evidence>
<evidence type="ECO:0000256" key="10">
    <source>
        <dbReference type="ARBA" id="ARBA00047936"/>
    </source>
</evidence>
<dbReference type="RefSeq" id="WP_255332311.1">
    <property type="nucleotide sequence ID" value="NZ_VOTZ01000008.1"/>
</dbReference>
<comment type="subunit">
    <text evidence="15">The complex is composed of two ATP-binding proteins (XacJ and XacK), two transmembrane proteins (XacH and XacI) and a solute-binding protein (XacG).</text>
</comment>
<dbReference type="GO" id="GO:0005524">
    <property type="term" value="F:ATP binding"/>
    <property type="evidence" value="ECO:0007669"/>
    <property type="project" value="UniProtKB-KW"/>
</dbReference>
<evidence type="ECO:0000256" key="13">
    <source>
        <dbReference type="ARBA" id="ARBA00053454"/>
    </source>
</evidence>
<proteinExistence type="inferred from homology"/>
<evidence type="ECO:0000256" key="8">
    <source>
        <dbReference type="ARBA" id="ARBA00039025"/>
    </source>
</evidence>
<evidence type="ECO:0000256" key="11">
    <source>
        <dbReference type="ARBA" id="ARBA00050355"/>
    </source>
</evidence>
<dbReference type="GO" id="GO:1901238">
    <property type="term" value="F:ABC-type tungstate transporter activity"/>
    <property type="evidence" value="ECO:0007669"/>
    <property type="project" value="UniProtKB-EC"/>
</dbReference>
<evidence type="ECO:0000313" key="19">
    <source>
        <dbReference type="EMBL" id="MCQ1538369.1"/>
    </source>
</evidence>
<dbReference type="EC" id="7.3.2.6" evidence="8"/>
<keyword evidence="4" id="KW-0547">Nucleotide-binding</keyword>
<dbReference type="Pfam" id="PF03459">
    <property type="entry name" value="TOBE"/>
    <property type="match status" value="1"/>
</dbReference>
<dbReference type="EC" id="7.5.2.13" evidence="16"/>
<feature type="domain" description="ABC transporter" evidence="17">
    <location>
        <begin position="2"/>
        <end position="231"/>
    </location>
</feature>
<dbReference type="InterPro" id="IPR017871">
    <property type="entry name" value="ABC_transporter-like_CS"/>
</dbReference>
<organism evidence="19 20">
    <name type="scientific">Methanocalculus taiwanensis</name>
    <dbReference type="NCBI Taxonomy" id="106207"/>
    <lineage>
        <taxon>Archaea</taxon>
        <taxon>Methanobacteriati</taxon>
        <taxon>Methanobacteriota</taxon>
        <taxon>Stenosarchaea group</taxon>
        <taxon>Methanomicrobia</taxon>
        <taxon>Methanomicrobiales</taxon>
        <taxon>Methanocalculaceae</taxon>
        <taxon>Methanocalculus</taxon>
    </lineage>
</organism>
<dbReference type="InterPro" id="IPR003439">
    <property type="entry name" value="ABC_transporter-like_ATP-bd"/>
</dbReference>
<evidence type="ECO:0000313" key="20">
    <source>
        <dbReference type="Proteomes" id="UP001524383"/>
    </source>
</evidence>
<dbReference type="PANTHER" id="PTHR42781">
    <property type="entry name" value="SPERMIDINE/PUTRESCINE IMPORT ATP-BINDING PROTEIN POTA"/>
    <property type="match status" value="1"/>
</dbReference>
<evidence type="ECO:0000256" key="15">
    <source>
        <dbReference type="ARBA" id="ARBA00065962"/>
    </source>
</evidence>
<comment type="catalytic activity">
    <reaction evidence="12">
        <text>L-arabinose(out) + ATP + H2O = L-arabinose(in) + ADP + phosphate + H(+)</text>
        <dbReference type="Rhea" id="RHEA:30007"/>
        <dbReference type="ChEBI" id="CHEBI:15377"/>
        <dbReference type="ChEBI" id="CHEBI:15378"/>
        <dbReference type="ChEBI" id="CHEBI:17535"/>
        <dbReference type="ChEBI" id="CHEBI:30616"/>
        <dbReference type="ChEBI" id="CHEBI:43474"/>
        <dbReference type="ChEBI" id="CHEBI:456216"/>
        <dbReference type="EC" id="7.5.2.13"/>
    </reaction>
    <physiologicalReaction direction="left-to-right" evidence="12">
        <dbReference type="Rhea" id="RHEA:30008"/>
    </physiologicalReaction>
</comment>
<dbReference type="Proteomes" id="UP001524383">
    <property type="component" value="Unassembled WGS sequence"/>
</dbReference>
<evidence type="ECO:0000256" key="1">
    <source>
        <dbReference type="ARBA" id="ARBA00004202"/>
    </source>
</evidence>
<dbReference type="PANTHER" id="PTHR42781:SF7">
    <property type="entry name" value="MOLYBDENUM ABC TRANSPORTER, ATP-BINDING PROTEIN"/>
    <property type="match status" value="1"/>
</dbReference>
<protein>
    <recommendedName>
        <fullName evidence="9">Molybdate/tungstate import ATP-binding protein WtpC</fullName>
        <ecNumber evidence="8">7.3.2.6</ecNumber>
        <ecNumber evidence="16">7.5.2.13</ecNumber>
    </recommendedName>
</protein>
<evidence type="ECO:0000256" key="3">
    <source>
        <dbReference type="ARBA" id="ARBA00022505"/>
    </source>
</evidence>
<keyword evidence="20" id="KW-1185">Reference proteome</keyword>
<dbReference type="Gene3D" id="2.40.50.100">
    <property type="match status" value="1"/>
</dbReference>
<dbReference type="InterPro" id="IPR008995">
    <property type="entry name" value="Mo/tungstate-bd_C_term_dom"/>
</dbReference>
<dbReference type="Gene3D" id="3.40.50.300">
    <property type="entry name" value="P-loop containing nucleotide triphosphate hydrolases"/>
    <property type="match status" value="1"/>
</dbReference>
<evidence type="ECO:0000256" key="5">
    <source>
        <dbReference type="ARBA" id="ARBA00022840"/>
    </source>
</evidence>
<evidence type="ECO:0000256" key="7">
    <source>
        <dbReference type="ARBA" id="ARBA00038781"/>
    </source>
</evidence>
<evidence type="ECO:0000256" key="12">
    <source>
        <dbReference type="ARBA" id="ARBA00051890"/>
    </source>
</evidence>
<comment type="subcellular location">
    <subcellularLocation>
        <location evidence="1">Cell membrane</location>
        <topology evidence="1">Peripheral membrane protein</topology>
    </subcellularLocation>
</comment>
<evidence type="ECO:0000259" key="17">
    <source>
        <dbReference type="PROSITE" id="PS50893"/>
    </source>
</evidence>
<gene>
    <name evidence="19" type="ORF">FTO68_05110</name>
</gene>
<comment type="catalytic activity">
    <reaction evidence="10">
        <text>tungstate(in) + ATP + H2O = tungstate(out) + ADP + phosphate + H(+)</text>
        <dbReference type="Rhea" id="RHEA:35027"/>
        <dbReference type="ChEBI" id="CHEBI:15377"/>
        <dbReference type="ChEBI" id="CHEBI:15378"/>
        <dbReference type="ChEBI" id="CHEBI:30616"/>
        <dbReference type="ChEBI" id="CHEBI:43474"/>
        <dbReference type="ChEBI" id="CHEBI:46502"/>
        <dbReference type="ChEBI" id="CHEBI:456216"/>
        <dbReference type="EC" id="7.3.2.6"/>
    </reaction>
</comment>
<dbReference type="SMART" id="SM00382">
    <property type="entry name" value="AAA"/>
    <property type="match status" value="1"/>
</dbReference>
<dbReference type="PROSITE" id="PS50893">
    <property type="entry name" value="ABC_TRANSPORTER_2"/>
    <property type="match status" value="1"/>
</dbReference>
<dbReference type="InterPro" id="IPR027417">
    <property type="entry name" value="P-loop_NTPase"/>
</dbReference>
<dbReference type="InterPro" id="IPR005116">
    <property type="entry name" value="Transp-assoc_OB_typ1"/>
</dbReference>